<feature type="compositionally biased region" description="Gly residues" evidence="1">
    <location>
        <begin position="416"/>
        <end position="432"/>
    </location>
</feature>
<proteinExistence type="predicted"/>
<feature type="compositionally biased region" description="Gly residues" evidence="1">
    <location>
        <begin position="397"/>
        <end position="408"/>
    </location>
</feature>
<accession>A0A2H1G3P7</accession>
<protein>
    <submittedName>
        <fullName evidence="2">Uncharacterized protein</fullName>
    </submittedName>
</protein>
<organism evidence="2 3">
    <name type="scientific">Zymoseptoria tritici ST99CH_1E4</name>
    <dbReference type="NCBI Taxonomy" id="1276532"/>
    <lineage>
        <taxon>Eukaryota</taxon>
        <taxon>Fungi</taxon>
        <taxon>Dikarya</taxon>
        <taxon>Ascomycota</taxon>
        <taxon>Pezizomycotina</taxon>
        <taxon>Dothideomycetes</taxon>
        <taxon>Dothideomycetidae</taxon>
        <taxon>Mycosphaerellales</taxon>
        <taxon>Mycosphaerellaceae</taxon>
        <taxon>Zymoseptoria</taxon>
    </lineage>
</organism>
<feature type="region of interest" description="Disordered" evidence="1">
    <location>
        <begin position="374"/>
        <end position="462"/>
    </location>
</feature>
<feature type="compositionally biased region" description="Acidic residues" evidence="1">
    <location>
        <begin position="440"/>
        <end position="450"/>
    </location>
</feature>
<dbReference type="AlphaFoldDB" id="A0A2H1G3P7"/>
<name>A0A2H1G3P7_ZYMTR</name>
<evidence type="ECO:0000313" key="2">
    <source>
        <dbReference type="EMBL" id="SMR48161.1"/>
    </source>
</evidence>
<evidence type="ECO:0000313" key="3">
    <source>
        <dbReference type="Proteomes" id="UP000245764"/>
    </source>
</evidence>
<evidence type="ECO:0000256" key="1">
    <source>
        <dbReference type="SAM" id="MobiDB-lite"/>
    </source>
</evidence>
<sequence length="462" mass="49893">MSTLSPRVEKPMAKLLGDALRLLNDTYPEENFPVIKENDPLGLLNDSYLCIEAKNILIAILLGDLWENLAKKCKTIDLPMPVDCPPGFRLSMASWWPAATTLEGIIGYAADKQADTLADLTFTRLMYLSSKKCAKKHADLLTADEVEDENDNEDEDILMDDEGDTALVAAPLQDLLPSAWLEKKTYRLTRDWKKYPSAGVLSHPVSDIQQSQYGAAADVIFETMKFEAGKAKSKTAKILVSDDSANAIELSRDTGAASVYWLILDGYIADKSIKGKLIKGASKNVADEVQKFTNWLNDHSNDYNHIYLDDGGQQQDFIAQLNEIADEDRGSFYTRACKSYAKWKVTGTTTATNSVMTGSVRTVSLAGDASLIGDDGNGLDSDAEAAPAADRGRGRGGRGGGRGATGARGRGRGRARGGGGLGAPRGGLGRGAGNKRARGDDDEEDEEEGGEVNSGRSRRSKR</sequence>
<reference evidence="3" key="1">
    <citation type="submission" date="2017-05" db="EMBL/GenBank/DDBJ databases">
        <authorList>
            <person name="Song R."/>
            <person name="Chenine A.L."/>
            <person name="Ruprecht R.M."/>
        </authorList>
    </citation>
    <scope>NUCLEOTIDE SEQUENCE [LARGE SCALE GENOMIC DNA]</scope>
</reference>
<gene>
    <name evidence="2" type="ORF">ZT1E4_G3550</name>
</gene>
<dbReference type="EMBL" id="LT854255">
    <property type="protein sequence ID" value="SMR48161.1"/>
    <property type="molecule type" value="Genomic_DNA"/>
</dbReference>
<dbReference type="Proteomes" id="UP000245764">
    <property type="component" value="Chromosome 3"/>
</dbReference>